<dbReference type="Gene3D" id="3.90.220.20">
    <property type="entry name" value="DNA methylase specificity domains"/>
    <property type="match status" value="1"/>
</dbReference>
<dbReference type="SUPFAM" id="SSF116734">
    <property type="entry name" value="DNA methylase specificity domain"/>
    <property type="match status" value="1"/>
</dbReference>
<name>A0ABY3ZVG1_9STAP</name>
<accession>A0ABY3ZVG1</accession>
<keyword evidence="1" id="KW-0680">Restriction system</keyword>
<dbReference type="InterPro" id="IPR044946">
    <property type="entry name" value="Restrct_endonuc_typeI_TRD_sf"/>
</dbReference>
<sequence length="192" mass="22367">MRIEEIAQVSAGTLVSRLKEDPQGKTYYLYDQYAHAKDQIKYLDYNHEYKPVTLSDTKNLVFVERDDLIVNLSSCEVAYPDDEHVGFILPYNYCKIVIKEDAEVAQNYIRSWFNESPEAKKQLHLITQGASLVKKLSIQQIKQLNITLPDIEKQRLIGKIYYSRQIIKFKQLHKQHLLDILISNTLYTGGNK</sequence>
<dbReference type="Proteomes" id="UP000830343">
    <property type="component" value="Chromosome"/>
</dbReference>
<reference evidence="3" key="1">
    <citation type="submission" date="2022-03" db="EMBL/GenBank/DDBJ databases">
        <authorList>
            <person name="Vrbovska V."/>
            <person name="Kovarovic V."/>
            <person name="Botka T."/>
            <person name="Pantucek R."/>
        </authorList>
    </citation>
    <scope>NUCLEOTIDE SEQUENCE</scope>
    <source>
        <strain evidence="3">CCM 2609</strain>
    </source>
</reference>
<reference evidence="3" key="2">
    <citation type="submission" date="2022-04" db="EMBL/GenBank/DDBJ databases">
        <title>Antimicrobial genetic elements in methicillin-resistant Macrococcus armenti.</title>
        <authorList>
            <person name="Keller J.E."/>
            <person name="Schwendener S."/>
            <person name="Pantucek R."/>
            <person name="Perreten V."/>
        </authorList>
    </citation>
    <scope>NUCLEOTIDE SEQUENCE</scope>
    <source>
        <strain evidence="3">CCM 2609</strain>
    </source>
</reference>
<dbReference type="EMBL" id="CP094348">
    <property type="protein sequence ID" value="UOB20897.1"/>
    <property type="molecule type" value="Genomic_DNA"/>
</dbReference>
<keyword evidence="4" id="KW-1185">Reference proteome</keyword>
<protein>
    <recommendedName>
        <fullName evidence="5">Restriction endonuclease subunit S</fullName>
    </recommendedName>
</protein>
<proteinExistence type="predicted"/>
<evidence type="ECO:0008006" key="5">
    <source>
        <dbReference type="Google" id="ProtNLM"/>
    </source>
</evidence>
<evidence type="ECO:0000313" key="4">
    <source>
        <dbReference type="Proteomes" id="UP000830343"/>
    </source>
</evidence>
<evidence type="ECO:0000256" key="1">
    <source>
        <dbReference type="ARBA" id="ARBA00022747"/>
    </source>
</evidence>
<evidence type="ECO:0000256" key="2">
    <source>
        <dbReference type="ARBA" id="ARBA00023125"/>
    </source>
</evidence>
<dbReference type="RefSeq" id="WP_243366184.1">
    <property type="nucleotide sequence ID" value="NZ_CP094348.1"/>
</dbReference>
<evidence type="ECO:0000313" key="3">
    <source>
        <dbReference type="EMBL" id="UOB20897.1"/>
    </source>
</evidence>
<gene>
    <name evidence="3" type="ORF">MRZ06_02110</name>
</gene>
<organism evidence="3 4">
    <name type="scientific">Macrococcus armenti</name>
    <dbReference type="NCBI Taxonomy" id="2875764"/>
    <lineage>
        <taxon>Bacteria</taxon>
        <taxon>Bacillati</taxon>
        <taxon>Bacillota</taxon>
        <taxon>Bacilli</taxon>
        <taxon>Bacillales</taxon>
        <taxon>Staphylococcaceae</taxon>
        <taxon>Macrococcus</taxon>
    </lineage>
</organism>
<keyword evidence="2" id="KW-0238">DNA-binding</keyword>